<reference evidence="2 3" key="1">
    <citation type="submission" date="2019-12" db="EMBL/GenBank/DDBJ databases">
        <authorList>
            <person name="Kim Y.S."/>
        </authorList>
    </citation>
    <scope>NUCLEOTIDE SEQUENCE [LARGE SCALE GENOMIC DNA]</scope>
    <source>
        <strain evidence="2 3">GA093</strain>
    </source>
</reference>
<protein>
    <submittedName>
        <fullName evidence="2">RSAM-modified peptide</fullName>
    </submittedName>
</protein>
<dbReference type="RefSeq" id="WP_160375762.1">
    <property type="nucleotide sequence ID" value="NZ_WSTB01000009.1"/>
</dbReference>
<gene>
    <name evidence="2" type="ORF">GON26_15920</name>
</gene>
<keyword evidence="3" id="KW-1185">Reference proteome</keyword>
<organism evidence="2 3">
    <name type="scientific">Flavobacterium hydrocarbonoxydans</name>
    <dbReference type="NCBI Taxonomy" id="2683249"/>
    <lineage>
        <taxon>Bacteria</taxon>
        <taxon>Pseudomonadati</taxon>
        <taxon>Bacteroidota</taxon>
        <taxon>Flavobacteriia</taxon>
        <taxon>Flavobacteriales</taxon>
        <taxon>Flavobacteriaceae</taxon>
        <taxon>Flavobacterium</taxon>
    </lineage>
</organism>
<dbReference type="Proteomes" id="UP000471501">
    <property type="component" value="Unassembled WGS sequence"/>
</dbReference>
<proteinExistence type="predicted"/>
<dbReference type="AlphaFoldDB" id="A0A6I4NXY2"/>
<name>A0A6I4NXY2_9FLAO</name>
<feature type="compositionally biased region" description="Basic and acidic residues" evidence="1">
    <location>
        <begin position="1"/>
        <end position="17"/>
    </location>
</feature>
<evidence type="ECO:0000256" key="1">
    <source>
        <dbReference type="SAM" id="MobiDB-lite"/>
    </source>
</evidence>
<accession>A0A6I4NXY2</accession>
<dbReference type="EMBL" id="WSTB01000009">
    <property type="protein sequence ID" value="MWB95854.1"/>
    <property type="molecule type" value="Genomic_DNA"/>
</dbReference>
<comment type="caution">
    <text evidence="2">The sequence shown here is derived from an EMBL/GenBank/DDBJ whole genome shotgun (WGS) entry which is preliminary data.</text>
</comment>
<sequence length="43" mass="4552">MTSKKLNFEDFSTEKLSKNQQLVVRGGDGEPIDPGKGTGNGNG</sequence>
<evidence type="ECO:0000313" key="2">
    <source>
        <dbReference type="EMBL" id="MWB95854.1"/>
    </source>
</evidence>
<feature type="region of interest" description="Disordered" evidence="1">
    <location>
        <begin position="1"/>
        <end position="43"/>
    </location>
</feature>
<evidence type="ECO:0000313" key="3">
    <source>
        <dbReference type="Proteomes" id="UP000471501"/>
    </source>
</evidence>